<dbReference type="SUPFAM" id="SSF52058">
    <property type="entry name" value="L domain-like"/>
    <property type="match status" value="1"/>
</dbReference>
<dbReference type="InterPro" id="IPR026906">
    <property type="entry name" value="LRR_5"/>
</dbReference>
<sequence>MLLKLGAIQIHNGFQFSLNKLDLSGTENAPVAVQDVRRFRNLRVLSLSRLSQQILSVEDFLEFGTDLEELKITFGHLQIIKNNAFKHVHGLKKLQLSDNKINNIENNAFVDISHSLVSLKLFHAFSSSVQNFPTEAIKTLSNLEELDISNNEIKNMPDTSFHFLKKLKRLSIQDNIIEIVYKGTFQVIINFMLI</sequence>
<dbReference type="PANTHER" id="PTHR24369:SF211">
    <property type="entry name" value="LEUCINE-RICH REPEAT-CONTAINING PROTEIN 15-LIKE"/>
    <property type="match status" value="1"/>
</dbReference>
<evidence type="ECO:0000313" key="4">
    <source>
        <dbReference type="Proteomes" id="UP000292052"/>
    </source>
</evidence>
<keyword evidence="4" id="KW-1185">Reference proteome</keyword>
<comment type="caution">
    <text evidence="3">The sequence shown here is derived from an EMBL/GenBank/DDBJ whole genome shotgun (WGS) entry which is preliminary data.</text>
</comment>
<dbReference type="InterPro" id="IPR032675">
    <property type="entry name" value="LRR_dom_sf"/>
</dbReference>
<dbReference type="STRING" id="1661398.A0A482VQJ7"/>
<dbReference type="InterPro" id="IPR003591">
    <property type="entry name" value="Leu-rich_rpt_typical-subtyp"/>
</dbReference>
<keyword evidence="2" id="KW-0677">Repeat</keyword>
<name>A0A482VQJ7_ASBVE</name>
<gene>
    <name evidence="3" type="ORF">BDFB_001666</name>
</gene>
<evidence type="ECO:0000256" key="1">
    <source>
        <dbReference type="ARBA" id="ARBA00022614"/>
    </source>
</evidence>
<dbReference type="InterPro" id="IPR001611">
    <property type="entry name" value="Leu-rich_rpt"/>
</dbReference>
<dbReference type="OrthoDB" id="1111193at2759"/>
<evidence type="ECO:0000313" key="3">
    <source>
        <dbReference type="EMBL" id="RZC35023.1"/>
    </source>
</evidence>
<proteinExistence type="predicted"/>
<dbReference type="SMART" id="SM00369">
    <property type="entry name" value="LRR_TYP"/>
    <property type="match status" value="3"/>
</dbReference>
<dbReference type="PROSITE" id="PS51450">
    <property type="entry name" value="LRR"/>
    <property type="match status" value="2"/>
</dbReference>
<evidence type="ECO:0000256" key="2">
    <source>
        <dbReference type="ARBA" id="ARBA00022737"/>
    </source>
</evidence>
<accession>A0A482VQJ7</accession>
<dbReference type="Proteomes" id="UP000292052">
    <property type="component" value="Unassembled WGS sequence"/>
</dbReference>
<dbReference type="PANTHER" id="PTHR24369">
    <property type="entry name" value="ANTIGEN BSP, PUTATIVE-RELATED"/>
    <property type="match status" value="1"/>
</dbReference>
<keyword evidence="1" id="KW-0433">Leucine-rich repeat</keyword>
<dbReference type="EMBL" id="QDEB01074792">
    <property type="protein sequence ID" value="RZC35023.1"/>
    <property type="molecule type" value="Genomic_DNA"/>
</dbReference>
<dbReference type="GO" id="GO:0005886">
    <property type="term" value="C:plasma membrane"/>
    <property type="evidence" value="ECO:0007669"/>
    <property type="project" value="TreeGrafter"/>
</dbReference>
<protein>
    <submittedName>
        <fullName evidence="3">LRR 5 domain containing protein</fullName>
    </submittedName>
</protein>
<dbReference type="Pfam" id="PF13306">
    <property type="entry name" value="LRR_5"/>
    <property type="match status" value="1"/>
</dbReference>
<organism evidence="3 4">
    <name type="scientific">Asbolus verrucosus</name>
    <name type="common">Desert ironclad beetle</name>
    <dbReference type="NCBI Taxonomy" id="1661398"/>
    <lineage>
        <taxon>Eukaryota</taxon>
        <taxon>Metazoa</taxon>
        <taxon>Ecdysozoa</taxon>
        <taxon>Arthropoda</taxon>
        <taxon>Hexapoda</taxon>
        <taxon>Insecta</taxon>
        <taxon>Pterygota</taxon>
        <taxon>Neoptera</taxon>
        <taxon>Endopterygota</taxon>
        <taxon>Coleoptera</taxon>
        <taxon>Polyphaga</taxon>
        <taxon>Cucujiformia</taxon>
        <taxon>Tenebrionidae</taxon>
        <taxon>Pimeliinae</taxon>
        <taxon>Asbolus</taxon>
    </lineage>
</organism>
<dbReference type="InterPro" id="IPR050541">
    <property type="entry name" value="LRR_TM_domain-containing"/>
</dbReference>
<reference evidence="3 4" key="1">
    <citation type="submission" date="2017-03" db="EMBL/GenBank/DDBJ databases">
        <title>Genome of the blue death feigning beetle - Asbolus verrucosus.</title>
        <authorList>
            <person name="Rider S.D."/>
        </authorList>
    </citation>
    <scope>NUCLEOTIDE SEQUENCE [LARGE SCALE GENOMIC DNA]</scope>
    <source>
        <strain evidence="3">Butters</strain>
        <tissue evidence="3">Head and leg muscle</tissue>
    </source>
</reference>
<dbReference type="AlphaFoldDB" id="A0A482VQJ7"/>
<dbReference type="PRINTS" id="PR00019">
    <property type="entry name" value="LEURICHRPT"/>
</dbReference>
<dbReference type="Gene3D" id="3.80.10.10">
    <property type="entry name" value="Ribonuclease Inhibitor"/>
    <property type="match status" value="1"/>
</dbReference>